<dbReference type="PROSITE" id="PS00211">
    <property type="entry name" value="ABC_TRANSPORTER_1"/>
    <property type="match status" value="1"/>
</dbReference>
<sequence>MRNTAVQLTDLTLGYERVPAIKNINGELLTGSLTALIGPNGSGKSTLLKGIAGILPPLCGSCCVNSAQRVAYLPQSSALDCTFPANVLDLVSLGLWPQRGLRLRHRAEDRQRVANALQAVGLDGFGNRSLSALSGGQLQRALFARVILQDAGIILLDEPFNAIDGSTRLDLLRLIKQWHAQQRTILVVIHDIALVSDHFPQTIFVNGELMAWGETQTVLQGDLPLPSAALANAGRFTLQRVAEQ</sequence>
<dbReference type="Proteomes" id="UP000295719">
    <property type="component" value="Unassembled WGS sequence"/>
</dbReference>
<dbReference type="SMART" id="SM00382">
    <property type="entry name" value="AAA"/>
    <property type="match status" value="1"/>
</dbReference>
<dbReference type="RefSeq" id="WP_131863618.1">
    <property type="nucleotide sequence ID" value="NZ_SMCR01000001.1"/>
</dbReference>
<evidence type="ECO:0000256" key="3">
    <source>
        <dbReference type="ARBA" id="ARBA00022741"/>
    </source>
</evidence>
<dbReference type="PROSITE" id="PS50893">
    <property type="entry name" value="ABC_TRANSPORTER_2"/>
    <property type="match status" value="1"/>
</dbReference>
<keyword evidence="3" id="KW-0547">Nucleotide-binding</keyword>
<evidence type="ECO:0000313" key="7">
    <source>
        <dbReference type="Proteomes" id="UP000295719"/>
    </source>
</evidence>
<organism evidence="6 7">
    <name type="scientific">Biostraticola tofi</name>
    <dbReference type="NCBI Taxonomy" id="466109"/>
    <lineage>
        <taxon>Bacteria</taxon>
        <taxon>Pseudomonadati</taxon>
        <taxon>Pseudomonadota</taxon>
        <taxon>Gammaproteobacteria</taxon>
        <taxon>Enterobacterales</taxon>
        <taxon>Bruguierivoracaceae</taxon>
        <taxon>Biostraticola</taxon>
    </lineage>
</organism>
<protein>
    <submittedName>
        <fullName evidence="6">Zinc/manganese transport system ATP-binding protein</fullName>
    </submittedName>
</protein>
<comment type="similarity">
    <text evidence="1">Belongs to the ABC transporter superfamily.</text>
</comment>
<dbReference type="InterPro" id="IPR050153">
    <property type="entry name" value="Metal_Ion_Import_ABC"/>
</dbReference>
<dbReference type="Gene3D" id="3.40.50.300">
    <property type="entry name" value="P-loop containing nucleotide triphosphate hydrolases"/>
    <property type="match status" value="1"/>
</dbReference>
<dbReference type="GO" id="GO:0005524">
    <property type="term" value="F:ATP binding"/>
    <property type="evidence" value="ECO:0007669"/>
    <property type="project" value="UniProtKB-KW"/>
</dbReference>
<dbReference type="InterPro" id="IPR017871">
    <property type="entry name" value="ABC_transporter-like_CS"/>
</dbReference>
<evidence type="ECO:0000256" key="4">
    <source>
        <dbReference type="ARBA" id="ARBA00022840"/>
    </source>
</evidence>
<dbReference type="PANTHER" id="PTHR42734:SF5">
    <property type="entry name" value="IRON TRANSPORT SYSTEM ATP-BINDING PROTEIN HI_0361-RELATED"/>
    <property type="match status" value="1"/>
</dbReference>
<dbReference type="InterPro" id="IPR047748">
    <property type="entry name" value="AztA-like"/>
</dbReference>
<evidence type="ECO:0000259" key="5">
    <source>
        <dbReference type="PROSITE" id="PS50893"/>
    </source>
</evidence>
<dbReference type="CDD" id="cd03235">
    <property type="entry name" value="ABC_Metallic_Cations"/>
    <property type="match status" value="1"/>
</dbReference>
<dbReference type="OrthoDB" id="9806726at2"/>
<dbReference type="EMBL" id="SMCR01000001">
    <property type="protein sequence ID" value="TCW00101.1"/>
    <property type="molecule type" value="Genomic_DNA"/>
</dbReference>
<dbReference type="InterPro" id="IPR027417">
    <property type="entry name" value="P-loop_NTPase"/>
</dbReference>
<dbReference type="GO" id="GO:0016887">
    <property type="term" value="F:ATP hydrolysis activity"/>
    <property type="evidence" value="ECO:0007669"/>
    <property type="project" value="InterPro"/>
</dbReference>
<keyword evidence="4 6" id="KW-0067">ATP-binding</keyword>
<feature type="domain" description="ABC transporter" evidence="5">
    <location>
        <begin position="6"/>
        <end position="231"/>
    </location>
</feature>
<gene>
    <name evidence="6" type="ORF">EDC52_101448</name>
</gene>
<keyword evidence="2" id="KW-0813">Transport</keyword>
<evidence type="ECO:0000313" key="6">
    <source>
        <dbReference type="EMBL" id="TCW00101.1"/>
    </source>
</evidence>
<accession>A0A4R3Z7B3</accession>
<dbReference type="NCBIfam" id="NF040873">
    <property type="entry name" value="AztA"/>
    <property type="match status" value="1"/>
</dbReference>
<evidence type="ECO:0000256" key="2">
    <source>
        <dbReference type="ARBA" id="ARBA00022448"/>
    </source>
</evidence>
<dbReference type="SUPFAM" id="SSF52540">
    <property type="entry name" value="P-loop containing nucleoside triphosphate hydrolases"/>
    <property type="match status" value="1"/>
</dbReference>
<dbReference type="PANTHER" id="PTHR42734">
    <property type="entry name" value="METAL TRANSPORT SYSTEM ATP-BINDING PROTEIN TM_0124-RELATED"/>
    <property type="match status" value="1"/>
</dbReference>
<dbReference type="InterPro" id="IPR003439">
    <property type="entry name" value="ABC_transporter-like_ATP-bd"/>
</dbReference>
<name>A0A4R3Z7B3_9GAMM</name>
<comment type="caution">
    <text evidence="6">The sequence shown here is derived from an EMBL/GenBank/DDBJ whole genome shotgun (WGS) entry which is preliminary data.</text>
</comment>
<dbReference type="AlphaFoldDB" id="A0A4R3Z7B3"/>
<dbReference type="InterPro" id="IPR003593">
    <property type="entry name" value="AAA+_ATPase"/>
</dbReference>
<evidence type="ECO:0000256" key="1">
    <source>
        <dbReference type="ARBA" id="ARBA00005417"/>
    </source>
</evidence>
<keyword evidence="7" id="KW-1185">Reference proteome</keyword>
<dbReference type="Pfam" id="PF00005">
    <property type="entry name" value="ABC_tran"/>
    <property type="match status" value="1"/>
</dbReference>
<proteinExistence type="inferred from homology"/>
<reference evidence="6 7" key="1">
    <citation type="submission" date="2019-03" db="EMBL/GenBank/DDBJ databases">
        <title>Genomic Encyclopedia of Type Strains, Phase IV (KMG-IV): sequencing the most valuable type-strain genomes for metagenomic binning, comparative biology and taxonomic classification.</title>
        <authorList>
            <person name="Goeker M."/>
        </authorList>
    </citation>
    <scope>NUCLEOTIDE SEQUENCE [LARGE SCALE GENOMIC DNA]</scope>
    <source>
        <strain evidence="6 7">DSM 19580</strain>
    </source>
</reference>